<keyword evidence="2" id="KW-0119">Carbohydrate metabolism</keyword>
<feature type="region of interest" description="Disordered" evidence="3">
    <location>
        <begin position="1737"/>
        <end position="1764"/>
    </location>
</feature>
<sequence length="2033" mass="211830">MKALSWVRSRPKAAASVAGVVIGAVALTTMAVAYDGLPTTKVDLNDAGVWLTKSSSFLVGHFNHESTVLDGGMRAASEDYDILQDGGTVLVADEGAGTLTAVDPARMALSDSASVPGSAKVALGAKTVAILDQKSGDLWVTAAKALSGFDIKAADPTAELGKGADVTVGRDGTVFALSGERGEVVEVPVDPDGLPQEPTSQSVGEIDVSKTPSITAVGSTPVVLDAAAGILTTPGGFRTEIDQAADAVLQQASAQSDAVALATPTALVQVPLDGGEPVETPADGTGTPAVPVQLRGCTYGAWAISATFIRDCSGDSLDVKETIPGAEDAGSLTFRVNRDVIVLNDIVGGAAWLANKSLQRVDDWSVLVPPEGDSEDDENTSQETVETSLPDRKEENTPPTAEDDPDLGVRPGGTTLLPVLDNDNDPDGDVLVASLVGKQPSVGEVRPILNGAALQISVPDDATGTASFEYEIEDGRGGKDTAIVTLSVHDEKTNGAPRPKRASKLAVEVGGTVSYNVLPDWSDPDGDDLYLSGVVAADGDEVEFTTDGKITYRAVASLQGRKEITVLVSDAMGKGTEGRILLDVKPEGSTNPVTNADHVVTRVGESVTVSPLANDTSSGREQLRLARVEDTPGAEIDRDYANRKFSFKAQAAGTYYVQYLATAGPKPAKGIVRVDVLDKQQSELPPVAVRDVAMLPSGSEALVGVLGNDSDPAGGVLVVQSVTVPPSSGLNVSVLNHETLRISDQGGLEEPVRVTYRISNGSGSAEADVVVIPIPAPTKLLAPVAKDDEAVVRAGDVVTIPVLDNDVHPSGDKLHVAPDLVEPLVEPEDGEAFVSQDTVRFRASENPGTVYITYEAVDSRGQKAGAYIAVQVLPVDEDGTNAAPRPRDLTARTLAGSKINIPVPLDGLDADGDSVELIGVDSAPLKGRIVEQGANYLTYEAYDDAKGVDTLSYRVRDRLGAEGRATIRVGIAPPEATNQAPYAVNDSVVVRPGRSVAVPVLANDSDPEGDQIGLVKSGLTLPPDVEGMSAKISGDRVVIVVPDRALETSLQYTISDAKGARTTAAIFVKVDEDVPLMNPIARDDRVQVEDVEEDLTVDLDILRNDEDPDGTIEGVDVTLEDGARMLDDGKVRVTVGEQRQLIRYVITDQDELSSSAFIFVPALSELRPRLKSTKPLEVKSGETKEIPLDKYVVVAGGGTVRLTEASKVSASFTNGDSLIKDTTTLVYTSKDRFFGEDALTFEVTDGEGPDDPSGRKSTLTIPITVLPPDNQPPTLGSAEMQIAPGEKATALDLSGLATDPDPKDAGKLRFSVTSKPGKGIDARIDGTTLYAETGSDTPKGTTATVGISVTDGTTEPVQGTVQVAVTASTRSLAVASPDSVDEADQGETITVPALANDINPFQAEGKALKILSATVESGEGRAKVAGEGVEITSSKSFVGVMVVRYRVQDATKDPDREVDGRITVTVQGIPDAPGRPTVTTVEDRTVVLNWSAPSNNGAEISGYTVKSVSGNPYTKACASTTCTLDGLTNNVEYTFAVTATNRVGEGPASPASDIARPDTRPDTPLPPKLKFGDRALDVTWTTPTSSGSPVESYTLEISPTPPSGMGQKTGVTGTSLRWEGLENGTSYSVRIQAHNRAPDPSGWSIYSAAEIPAGPPAAVAAPSVSSAPSVGSEAQMTVSWAQPDTNGAPIEQYELVTYRGGAEVSRTTTGTATSQTVRVPTSTADYTYAVRAKNKAPQWGQLGPQSAPQRAFGQPGAPSSVSATPKDRAIAVTFTMTEAARNGASEGEMRYQYQLNSQAWQAWDGRSNIPANNGTPYTVRVRAYSVVGGQQSNTGPSTASNSVTPFGAPFAPTGSARASGDRSVEVTWNAGGSDNGRPITTYISVDGGGWQQVATSGSRIVGNTYSTQHTIRVRATASEGGSAESPTYSATSGPKPDTTPKAWLSAGSVVPGCTAVGGGACHYFKVSTNQYFKGGSYNIECRVSGRLLGNNAGFPVDIPSGGSKQLQCYSGYSNDKQLVIKGGNPGNAYGTFY</sequence>
<dbReference type="InterPro" id="IPR003961">
    <property type="entry name" value="FN3_dom"/>
</dbReference>
<dbReference type="InterPro" id="IPR013783">
    <property type="entry name" value="Ig-like_fold"/>
</dbReference>
<feature type="region of interest" description="Disordered" evidence="3">
    <location>
        <begin position="1543"/>
        <end position="1567"/>
    </location>
</feature>
<accession>A0ABR8W3D8</accession>
<evidence type="ECO:0000256" key="2">
    <source>
        <dbReference type="ARBA" id="ARBA00023326"/>
    </source>
</evidence>
<keyword evidence="1" id="KW-0326">Glycosidase</keyword>
<gene>
    <name evidence="5" type="ORF">H9633_04345</name>
</gene>
<dbReference type="SMART" id="SM00060">
    <property type="entry name" value="FN3"/>
    <property type="match status" value="5"/>
</dbReference>
<dbReference type="PROSITE" id="PS50853">
    <property type="entry name" value="FN3"/>
    <property type="match status" value="3"/>
</dbReference>
<dbReference type="InterPro" id="IPR050617">
    <property type="entry name" value="E3_ligase_FN3/SPRY"/>
</dbReference>
<evidence type="ECO:0000256" key="3">
    <source>
        <dbReference type="SAM" id="MobiDB-lite"/>
    </source>
</evidence>
<dbReference type="Pfam" id="PF00041">
    <property type="entry name" value="fn3"/>
    <property type="match status" value="2"/>
</dbReference>
<feature type="region of interest" description="Disordered" evidence="3">
    <location>
        <begin position="1915"/>
        <end position="1940"/>
    </location>
</feature>
<evidence type="ECO:0000259" key="4">
    <source>
        <dbReference type="PROSITE" id="PS50853"/>
    </source>
</evidence>
<dbReference type="SUPFAM" id="SSF49265">
    <property type="entry name" value="Fibronectin type III"/>
    <property type="match status" value="3"/>
</dbReference>
<keyword evidence="1" id="KW-0378">Hydrolase</keyword>
<dbReference type="Gene3D" id="2.60.40.10">
    <property type="entry name" value="Immunoglobulins"/>
    <property type="match status" value="4"/>
</dbReference>
<feature type="domain" description="Fibronectin type-III" evidence="4">
    <location>
        <begin position="1661"/>
        <end position="1756"/>
    </location>
</feature>
<keyword evidence="6" id="KW-1185">Reference proteome</keyword>
<comment type="caution">
    <text evidence="5">The sequence shown here is derived from an EMBL/GenBank/DDBJ whole genome shotgun (WGS) entry which is preliminary data.</text>
</comment>
<dbReference type="Proteomes" id="UP000611521">
    <property type="component" value="Unassembled WGS sequence"/>
</dbReference>
<dbReference type="PANTHER" id="PTHR24099">
    <property type="entry name" value="E3 UBIQUITIN-PROTEIN LIGASE TRIM36-RELATED"/>
    <property type="match status" value="1"/>
</dbReference>
<feature type="domain" description="Fibronectin type-III" evidence="4">
    <location>
        <begin position="1563"/>
        <end position="1654"/>
    </location>
</feature>
<organism evidence="5 6">
    <name type="scientific">Microbacterium commune</name>
    <dbReference type="NCBI Taxonomy" id="2762219"/>
    <lineage>
        <taxon>Bacteria</taxon>
        <taxon>Bacillati</taxon>
        <taxon>Actinomycetota</taxon>
        <taxon>Actinomycetes</taxon>
        <taxon>Micrococcales</taxon>
        <taxon>Microbacteriaceae</taxon>
        <taxon>Microbacterium</taxon>
    </lineage>
</organism>
<dbReference type="EMBL" id="JACSPX010000001">
    <property type="protein sequence ID" value="MBD8011523.1"/>
    <property type="molecule type" value="Genomic_DNA"/>
</dbReference>
<protein>
    <submittedName>
        <fullName evidence="5">Fibronectin type III domain-containing protein</fullName>
    </submittedName>
</protein>
<evidence type="ECO:0000256" key="1">
    <source>
        <dbReference type="ARBA" id="ARBA00023295"/>
    </source>
</evidence>
<dbReference type="PANTHER" id="PTHR24099:SF11">
    <property type="entry name" value="FIBRONECTIN TYPE III DOMAIN-CONTAINING 3BA-RELATED"/>
    <property type="match status" value="1"/>
</dbReference>
<proteinExistence type="predicted"/>
<reference evidence="5 6" key="1">
    <citation type="submission" date="2020-08" db="EMBL/GenBank/DDBJ databases">
        <title>A Genomic Blueprint of the Chicken Gut Microbiome.</title>
        <authorList>
            <person name="Gilroy R."/>
            <person name="Ravi A."/>
            <person name="Getino M."/>
            <person name="Pursley I."/>
            <person name="Horton D.L."/>
            <person name="Alikhan N.-F."/>
            <person name="Baker D."/>
            <person name="Gharbi K."/>
            <person name="Hall N."/>
            <person name="Watson M."/>
            <person name="Adriaenssens E.M."/>
            <person name="Foster-Nyarko E."/>
            <person name="Jarju S."/>
            <person name="Secka A."/>
            <person name="Antonio M."/>
            <person name="Oren A."/>
            <person name="Chaudhuri R."/>
            <person name="La Ragione R.M."/>
            <person name="Hildebrand F."/>
            <person name="Pallen M.J."/>
        </authorList>
    </citation>
    <scope>NUCLEOTIDE SEQUENCE [LARGE SCALE GENOMIC DNA]</scope>
    <source>
        <strain evidence="5 6">Re1</strain>
    </source>
</reference>
<dbReference type="CDD" id="cd00063">
    <property type="entry name" value="FN3"/>
    <property type="match status" value="3"/>
</dbReference>
<dbReference type="RefSeq" id="WP_191712211.1">
    <property type="nucleotide sequence ID" value="NZ_JACSPX010000001.1"/>
</dbReference>
<name>A0ABR8W3D8_9MICO</name>
<keyword evidence="2" id="KW-0624">Polysaccharide degradation</keyword>
<evidence type="ECO:0000313" key="5">
    <source>
        <dbReference type="EMBL" id="MBD8011523.1"/>
    </source>
</evidence>
<dbReference type="InterPro" id="IPR036116">
    <property type="entry name" value="FN3_sf"/>
</dbReference>
<dbReference type="Pfam" id="PF17963">
    <property type="entry name" value="Big_9"/>
    <property type="match status" value="6"/>
</dbReference>
<evidence type="ECO:0000313" key="6">
    <source>
        <dbReference type="Proteomes" id="UP000611521"/>
    </source>
</evidence>
<feature type="region of interest" description="Disordered" evidence="3">
    <location>
        <begin position="367"/>
        <end position="424"/>
    </location>
</feature>
<feature type="domain" description="Fibronectin type-III" evidence="4">
    <location>
        <begin position="1472"/>
        <end position="1562"/>
    </location>
</feature>